<dbReference type="AlphaFoldDB" id="G1NL69"/>
<dbReference type="InterPro" id="IPR040401">
    <property type="entry name" value="CCDC162"/>
</dbReference>
<reference evidence="1" key="3">
    <citation type="submission" date="2025-09" db="UniProtKB">
        <authorList>
            <consortium name="Ensembl"/>
        </authorList>
    </citation>
    <scope>IDENTIFICATION</scope>
</reference>
<protein>
    <submittedName>
        <fullName evidence="1">Uncharacterized protein</fullName>
    </submittedName>
</protein>
<reference evidence="1 2" key="1">
    <citation type="journal article" date="2010" name="PLoS Biol.">
        <title>Multi-platform next-generation sequencing of the domestic turkey (Meleagris gallopavo): genome assembly and analysis.</title>
        <authorList>
            <person name="Dalloul R.A."/>
            <person name="Long J.A."/>
            <person name="Zimin A.V."/>
            <person name="Aslam L."/>
            <person name="Beal K."/>
            <person name="Blomberg L.A."/>
            <person name="Bouffard P."/>
            <person name="Burt D.W."/>
            <person name="Crasta O."/>
            <person name="Crooijmans R.P."/>
            <person name="Cooper K."/>
            <person name="Coulombe R.A."/>
            <person name="De S."/>
            <person name="Delany M.E."/>
            <person name="Dodgson J.B."/>
            <person name="Dong J.J."/>
            <person name="Evans C."/>
            <person name="Frederickson K.M."/>
            <person name="Flicek P."/>
            <person name="Florea L."/>
            <person name="Folkerts O."/>
            <person name="Groenen M.A."/>
            <person name="Harkins T.T."/>
            <person name="Herrero J."/>
            <person name="Hoffmann S."/>
            <person name="Megens H.J."/>
            <person name="Jiang A."/>
            <person name="de Jong P."/>
            <person name="Kaiser P."/>
            <person name="Kim H."/>
            <person name="Kim K.W."/>
            <person name="Kim S."/>
            <person name="Langenberger D."/>
            <person name="Lee M.K."/>
            <person name="Lee T."/>
            <person name="Mane S."/>
            <person name="Marcais G."/>
            <person name="Marz M."/>
            <person name="McElroy A.P."/>
            <person name="Modise T."/>
            <person name="Nefedov M."/>
            <person name="Notredame C."/>
            <person name="Paton I.R."/>
            <person name="Payne W.S."/>
            <person name="Pertea G."/>
            <person name="Prickett D."/>
            <person name="Puiu D."/>
            <person name="Qioa D."/>
            <person name="Raineri E."/>
            <person name="Ruffier M."/>
            <person name="Salzberg S.L."/>
            <person name="Schatz M.C."/>
            <person name="Scheuring C."/>
            <person name="Schmidt C.J."/>
            <person name="Schroeder S."/>
            <person name="Searle S.M."/>
            <person name="Smith E.J."/>
            <person name="Smith J."/>
            <person name="Sonstegard T.S."/>
            <person name="Stadler P.F."/>
            <person name="Tafer H."/>
            <person name="Tu Z.J."/>
            <person name="Van Tassell C.P."/>
            <person name="Vilella A.J."/>
            <person name="Williams K.P."/>
            <person name="Yorke J.A."/>
            <person name="Zhang L."/>
            <person name="Zhang H.B."/>
            <person name="Zhang X."/>
            <person name="Zhang Y."/>
            <person name="Reed K.M."/>
        </authorList>
    </citation>
    <scope>NUCLEOTIDE SEQUENCE [LARGE SCALE GENOMIC DNA]</scope>
</reference>
<sequence length="489" mass="56626">MLGSTKTVLIREGDALHNTVYFNHILHLFRMNQRVSQHALRGQLIAFYNSLRSLLDDFPVVRDKYFIIGLSQGKKEQELKENFAADPRETFLSSGNVSAYQSITDRIYHALPPLSNSVIPSVFAAQLRLPQLLDVQSCRTLMHFPWRTFLMDEGLFPVSINNTINLNYNMQLCLCNLNDADRRVAHGELAAMQFLMEDVLQNHDDSAVDNHADCQASLANSMQQNSEEMTHPSANWLQSSKRTCKLLMRHHDPVTSCNLLRSFLVLWKQLEILKAEWGRLKLRTEDINTVPLYKEFCERYGREILYPAMKAMARQMGIEEDIREPITSTQHVLPPRGVSETEMKMYQLQKLLESLEIHMIHDVQKKIKQEMTLVISERARQESSLPTELWKHKVMQENFSVVRPQIVETFVQRLMENYEGSDTEVTFKKNIYNSVLLCWAVTSWPENAATLRPTPCFMKISFSSCTVYFTKKSKSCMLWKMVATKMICL</sequence>
<evidence type="ECO:0000313" key="1">
    <source>
        <dbReference type="Ensembl" id="ENSMGAP00000014232.3"/>
    </source>
</evidence>
<dbReference type="HOGENOM" id="CLU_028401_0_0_1"/>
<name>G1NL69_MELGA</name>
<proteinExistence type="predicted"/>
<gene>
    <name evidence="1" type="primary">LOC104909846</name>
</gene>
<dbReference type="GeneTree" id="ENSGT00940000164734"/>
<dbReference type="Ensembl" id="ENSMGAT00000015159.3">
    <property type="protein sequence ID" value="ENSMGAP00000014232.3"/>
    <property type="gene ID" value="ENSMGAG00000013472.3"/>
</dbReference>
<accession>G1NL69</accession>
<organism evidence="1 2">
    <name type="scientific">Meleagris gallopavo</name>
    <name type="common">Wild turkey</name>
    <dbReference type="NCBI Taxonomy" id="9103"/>
    <lineage>
        <taxon>Eukaryota</taxon>
        <taxon>Metazoa</taxon>
        <taxon>Chordata</taxon>
        <taxon>Craniata</taxon>
        <taxon>Vertebrata</taxon>
        <taxon>Euteleostomi</taxon>
        <taxon>Archelosauria</taxon>
        <taxon>Archosauria</taxon>
        <taxon>Dinosauria</taxon>
        <taxon>Saurischia</taxon>
        <taxon>Theropoda</taxon>
        <taxon>Coelurosauria</taxon>
        <taxon>Aves</taxon>
        <taxon>Neognathae</taxon>
        <taxon>Galloanserae</taxon>
        <taxon>Galliformes</taxon>
        <taxon>Phasianidae</taxon>
        <taxon>Meleagridinae</taxon>
        <taxon>Meleagris</taxon>
    </lineage>
</organism>
<dbReference type="Bgee" id="ENSMGAG00000013472">
    <property type="expression patterns" value="Expressed in testis"/>
</dbReference>
<keyword evidence="2" id="KW-1185">Reference proteome</keyword>
<dbReference type="Proteomes" id="UP000001645">
    <property type="component" value="Chromosome 2"/>
</dbReference>
<dbReference type="PANTHER" id="PTHR33331">
    <property type="entry name" value="COILED-COIL DOMAIN-CONTAINING PROTEIN 162"/>
    <property type="match status" value="1"/>
</dbReference>
<dbReference type="PANTHER" id="PTHR33331:SF13">
    <property type="entry name" value="COILED-COIL DOMAIN CONTAINING 162"/>
    <property type="match status" value="1"/>
</dbReference>
<reference evidence="1" key="2">
    <citation type="submission" date="2025-08" db="UniProtKB">
        <authorList>
            <consortium name="Ensembl"/>
        </authorList>
    </citation>
    <scope>IDENTIFICATION</scope>
</reference>
<evidence type="ECO:0000313" key="2">
    <source>
        <dbReference type="Proteomes" id="UP000001645"/>
    </source>
</evidence>